<protein>
    <recommendedName>
        <fullName evidence="3">Sulfotransferase family protein</fullName>
    </recommendedName>
</protein>
<comment type="caution">
    <text evidence="1">The sequence shown here is derived from an EMBL/GenBank/DDBJ whole genome shotgun (WGS) entry which is preliminary data.</text>
</comment>
<evidence type="ECO:0000313" key="2">
    <source>
        <dbReference type="Proteomes" id="UP000092504"/>
    </source>
</evidence>
<gene>
    <name evidence="1" type="ORF">A8U91_04739</name>
</gene>
<name>A0A1B8P079_HALEL</name>
<reference evidence="1 2" key="1">
    <citation type="submission" date="2016-06" db="EMBL/GenBank/DDBJ databases">
        <title>Genome sequence of halotolerant plant growth promoting strain of Halomonas elongata HEK1 isolated from salterns of Rann of Kutch, Gujarat, India.</title>
        <authorList>
            <person name="Gaba S."/>
            <person name="Singh R.N."/>
            <person name="Abrol S."/>
            <person name="Kaushik R."/>
            <person name="Saxena A.K."/>
        </authorList>
    </citation>
    <scope>NUCLEOTIDE SEQUENCE [LARGE SCALE GENOMIC DNA]</scope>
    <source>
        <strain evidence="1 2">HEK1</strain>
    </source>
</reference>
<accession>A0A1B8P079</accession>
<evidence type="ECO:0008006" key="3">
    <source>
        <dbReference type="Google" id="ProtNLM"/>
    </source>
</evidence>
<evidence type="ECO:0000313" key="1">
    <source>
        <dbReference type="EMBL" id="OBX35665.1"/>
    </source>
</evidence>
<dbReference type="Proteomes" id="UP000092504">
    <property type="component" value="Unassembled WGS sequence"/>
</dbReference>
<dbReference type="AlphaFoldDB" id="A0A1B8P079"/>
<sequence length="52" mass="5598">MFEHLADETTIIVTGAHRSGTTIAAEMIAADTGKPCIREEAFEHRDIIAAEG</sequence>
<proteinExistence type="predicted"/>
<organism evidence="1 2">
    <name type="scientific">Halomonas elongata</name>
    <dbReference type="NCBI Taxonomy" id="2746"/>
    <lineage>
        <taxon>Bacteria</taxon>
        <taxon>Pseudomonadati</taxon>
        <taxon>Pseudomonadota</taxon>
        <taxon>Gammaproteobacteria</taxon>
        <taxon>Oceanospirillales</taxon>
        <taxon>Halomonadaceae</taxon>
        <taxon>Halomonas</taxon>
    </lineage>
</organism>
<dbReference type="EMBL" id="MAJD01000002">
    <property type="protein sequence ID" value="OBX35665.1"/>
    <property type="molecule type" value="Genomic_DNA"/>
</dbReference>